<accession>A0AAD7G3Y2</accession>
<comment type="caution">
    <text evidence="1">The sequence shown here is derived from an EMBL/GenBank/DDBJ whole genome shotgun (WGS) entry which is preliminary data.</text>
</comment>
<proteinExistence type="predicted"/>
<evidence type="ECO:0000313" key="1">
    <source>
        <dbReference type="EMBL" id="KAJ7652640.1"/>
    </source>
</evidence>
<dbReference type="Proteomes" id="UP001221757">
    <property type="component" value="Unassembled WGS sequence"/>
</dbReference>
<protein>
    <submittedName>
        <fullName evidence="1">Uncharacterized protein</fullName>
    </submittedName>
</protein>
<organism evidence="1 2">
    <name type="scientific">Mycena rosella</name>
    <name type="common">Pink bonnet</name>
    <name type="synonym">Agaricus rosellus</name>
    <dbReference type="NCBI Taxonomy" id="1033263"/>
    <lineage>
        <taxon>Eukaryota</taxon>
        <taxon>Fungi</taxon>
        <taxon>Dikarya</taxon>
        <taxon>Basidiomycota</taxon>
        <taxon>Agaricomycotina</taxon>
        <taxon>Agaricomycetes</taxon>
        <taxon>Agaricomycetidae</taxon>
        <taxon>Agaricales</taxon>
        <taxon>Marasmiineae</taxon>
        <taxon>Mycenaceae</taxon>
        <taxon>Mycena</taxon>
    </lineage>
</organism>
<evidence type="ECO:0000313" key="2">
    <source>
        <dbReference type="Proteomes" id="UP001221757"/>
    </source>
</evidence>
<sequence length="363" mass="37462">MVAAAAEGAEVGSLRGGCEQEPPFAFHARQSAWPDRTADVGAVGADEKRGGTLKCGGSTAVPIVATPGADEADGGGSVASGAFAKGSASTATAAASAAGAGSGATGSSVGLGRRARCGACGGGSVARLTGLQKRRATKAAALEAGEPSLVETVIKDSSSEASATVAGVYDEKRKREESRVVVHDQEEVTRSRRSRTTTAILAPFAYPLTTPSRSYLASGLSRISLVECRLGFLAADPGGERGICEVRQRGKSIARDRITLYGTHGTKILMEAQTDKEKSELYDKITDQLDVRILPRPRTGGSGEDAVPVRARARDGTERDGMGLRDGRRADLGVPGAVEVRARGDLAPRANCAWKARGRPGNM</sequence>
<gene>
    <name evidence="1" type="ORF">B0H17DRAFT_1147322</name>
</gene>
<dbReference type="EMBL" id="JARKIE010000344">
    <property type="protein sequence ID" value="KAJ7652640.1"/>
    <property type="molecule type" value="Genomic_DNA"/>
</dbReference>
<keyword evidence="2" id="KW-1185">Reference proteome</keyword>
<name>A0AAD7G3Y2_MYCRO</name>
<reference evidence="1" key="1">
    <citation type="submission" date="2023-03" db="EMBL/GenBank/DDBJ databases">
        <title>Massive genome expansion in bonnet fungi (Mycena s.s.) driven by repeated elements and novel gene families across ecological guilds.</title>
        <authorList>
            <consortium name="Lawrence Berkeley National Laboratory"/>
            <person name="Harder C.B."/>
            <person name="Miyauchi S."/>
            <person name="Viragh M."/>
            <person name="Kuo A."/>
            <person name="Thoen E."/>
            <person name="Andreopoulos B."/>
            <person name="Lu D."/>
            <person name="Skrede I."/>
            <person name="Drula E."/>
            <person name="Henrissat B."/>
            <person name="Morin E."/>
            <person name="Kohler A."/>
            <person name="Barry K."/>
            <person name="LaButti K."/>
            <person name="Morin E."/>
            <person name="Salamov A."/>
            <person name="Lipzen A."/>
            <person name="Mereny Z."/>
            <person name="Hegedus B."/>
            <person name="Baldrian P."/>
            <person name="Stursova M."/>
            <person name="Weitz H."/>
            <person name="Taylor A."/>
            <person name="Grigoriev I.V."/>
            <person name="Nagy L.G."/>
            <person name="Martin F."/>
            <person name="Kauserud H."/>
        </authorList>
    </citation>
    <scope>NUCLEOTIDE SEQUENCE</scope>
    <source>
        <strain evidence="1">CBHHK067</strain>
    </source>
</reference>
<dbReference type="AlphaFoldDB" id="A0AAD7G3Y2"/>